<accession>A0A9Q1FGP2</accession>
<dbReference type="InterPro" id="IPR008494">
    <property type="entry name" value="DUF776"/>
</dbReference>
<dbReference type="PANTHER" id="PTHR31383:SF2">
    <property type="entry name" value="OXIDATIVE STRESS-RESPONSIVE SERINE-RICH PROTEIN 1"/>
    <property type="match status" value="1"/>
</dbReference>
<evidence type="ECO:0000256" key="5">
    <source>
        <dbReference type="SAM" id="MobiDB-lite"/>
    </source>
</evidence>
<evidence type="ECO:0000313" key="6">
    <source>
        <dbReference type="EMBL" id="KAJ8358585.1"/>
    </source>
</evidence>
<evidence type="ECO:0000256" key="1">
    <source>
        <dbReference type="ARBA" id="ARBA00015005"/>
    </source>
</evidence>
<gene>
    <name evidence="6" type="ORF">SKAU_G00151100</name>
</gene>
<protein>
    <recommendedName>
        <fullName evidence="1">Oxidative stress-responsive serine-rich protein 1</fullName>
    </recommendedName>
    <alternativeName>
        <fullName evidence="4">Oxidative stress-responsive protein 1</fullName>
    </alternativeName>
    <alternativeName>
        <fullName evidence="3">Peroxide-inducible transcript 1 protein</fullName>
    </alternativeName>
</protein>
<evidence type="ECO:0000256" key="2">
    <source>
        <dbReference type="ARBA" id="ARBA00022553"/>
    </source>
</evidence>
<dbReference type="Proteomes" id="UP001152622">
    <property type="component" value="Chromosome 5"/>
</dbReference>
<name>A0A9Q1FGP2_SYNKA</name>
<dbReference type="OrthoDB" id="10045817at2759"/>
<feature type="region of interest" description="Disordered" evidence="5">
    <location>
        <begin position="217"/>
        <end position="257"/>
    </location>
</feature>
<reference evidence="6" key="1">
    <citation type="journal article" date="2023" name="Science">
        <title>Genome structures resolve the early diversification of teleost fishes.</title>
        <authorList>
            <person name="Parey E."/>
            <person name="Louis A."/>
            <person name="Montfort J."/>
            <person name="Bouchez O."/>
            <person name="Roques C."/>
            <person name="Iampietro C."/>
            <person name="Lluch J."/>
            <person name="Castinel A."/>
            <person name="Donnadieu C."/>
            <person name="Desvignes T."/>
            <person name="Floi Bucao C."/>
            <person name="Jouanno E."/>
            <person name="Wen M."/>
            <person name="Mejri S."/>
            <person name="Dirks R."/>
            <person name="Jansen H."/>
            <person name="Henkel C."/>
            <person name="Chen W.J."/>
            <person name="Zahm M."/>
            <person name="Cabau C."/>
            <person name="Klopp C."/>
            <person name="Thompson A.W."/>
            <person name="Robinson-Rechavi M."/>
            <person name="Braasch I."/>
            <person name="Lecointre G."/>
            <person name="Bobe J."/>
            <person name="Postlethwait J.H."/>
            <person name="Berthelot C."/>
            <person name="Roest Crollius H."/>
            <person name="Guiguen Y."/>
        </authorList>
    </citation>
    <scope>NUCLEOTIDE SEQUENCE</scope>
    <source>
        <strain evidence="6">WJC10195</strain>
    </source>
</reference>
<feature type="region of interest" description="Disordered" evidence="5">
    <location>
        <begin position="100"/>
        <end position="172"/>
    </location>
</feature>
<keyword evidence="7" id="KW-1185">Reference proteome</keyword>
<evidence type="ECO:0000256" key="4">
    <source>
        <dbReference type="ARBA" id="ARBA00031405"/>
    </source>
</evidence>
<comment type="caution">
    <text evidence="6">The sequence shown here is derived from an EMBL/GenBank/DDBJ whole genome shotgun (WGS) entry which is preliminary data.</text>
</comment>
<evidence type="ECO:0000313" key="7">
    <source>
        <dbReference type="Proteomes" id="UP001152622"/>
    </source>
</evidence>
<organism evidence="6 7">
    <name type="scientific">Synaphobranchus kaupii</name>
    <name type="common">Kaup's arrowtooth eel</name>
    <dbReference type="NCBI Taxonomy" id="118154"/>
    <lineage>
        <taxon>Eukaryota</taxon>
        <taxon>Metazoa</taxon>
        <taxon>Chordata</taxon>
        <taxon>Craniata</taxon>
        <taxon>Vertebrata</taxon>
        <taxon>Euteleostomi</taxon>
        <taxon>Actinopterygii</taxon>
        <taxon>Neopterygii</taxon>
        <taxon>Teleostei</taxon>
        <taxon>Anguilliformes</taxon>
        <taxon>Synaphobranchidae</taxon>
        <taxon>Synaphobranchus</taxon>
    </lineage>
</organism>
<dbReference type="AlphaFoldDB" id="A0A9Q1FGP2"/>
<dbReference type="GO" id="GO:0070301">
    <property type="term" value="P:cellular response to hydrogen peroxide"/>
    <property type="evidence" value="ECO:0007669"/>
    <property type="project" value="TreeGrafter"/>
</dbReference>
<dbReference type="Pfam" id="PF05604">
    <property type="entry name" value="DUF776"/>
    <property type="match status" value="1"/>
</dbReference>
<dbReference type="PANTHER" id="PTHR31383">
    <property type="entry name" value="OXIDATIVE STRESS-RESPONSE SERINE-RICH PROTEIN 1"/>
    <property type="match status" value="1"/>
</dbReference>
<sequence>MSHCECYECKQGFQHGVITEEHCGNGGNAISGPQAGPPEPIVAVSGTLFSTMASEVKDCEDETLQTAFKKLRVDAERCVRKTSRGAKELLSSGHASPVFGAAGYEPARPPAPGRGRLPPRSSSDPCPMTTRGPRRARRARGPETAPPPPTERQAAAAAAAATRTSSRCPGCRRASRGACACAGGPEQCQCRGWQGVEVYSFTGLRDVISECERNLVAPRRPVPGLGPPADSGDRRRHRGARRDPAPSRPAPTWMTSQ</sequence>
<keyword evidence="2" id="KW-0597">Phosphoprotein</keyword>
<proteinExistence type="predicted"/>
<dbReference type="EMBL" id="JAINUF010000005">
    <property type="protein sequence ID" value="KAJ8358585.1"/>
    <property type="molecule type" value="Genomic_DNA"/>
</dbReference>
<evidence type="ECO:0000256" key="3">
    <source>
        <dbReference type="ARBA" id="ARBA00029721"/>
    </source>
</evidence>
<feature type="compositionally biased region" description="Low complexity" evidence="5">
    <location>
        <begin position="151"/>
        <end position="172"/>
    </location>
</feature>